<evidence type="ECO:0000313" key="2">
    <source>
        <dbReference type="Proteomes" id="UP000255163"/>
    </source>
</evidence>
<dbReference type="AlphaFoldDB" id="A0A376F5B7"/>
<organism evidence="1 2">
    <name type="scientific">Enterobacter asburiae</name>
    <dbReference type="NCBI Taxonomy" id="61645"/>
    <lineage>
        <taxon>Bacteria</taxon>
        <taxon>Pseudomonadati</taxon>
        <taxon>Pseudomonadota</taxon>
        <taxon>Gammaproteobacteria</taxon>
        <taxon>Enterobacterales</taxon>
        <taxon>Enterobacteriaceae</taxon>
        <taxon>Enterobacter</taxon>
        <taxon>Enterobacter cloacae complex</taxon>
    </lineage>
</organism>
<accession>A0A376F5B7</accession>
<protein>
    <submittedName>
        <fullName evidence="1">Uncharacterized protein</fullName>
    </submittedName>
</protein>
<gene>
    <name evidence="1" type="ORF">NCTC12123_00167</name>
</gene>
<dbReference type="Proteomes" id="UP000255163">
    <property type="component" value="Unassembled WGS sequence"/>
</dbReference>
<sequence>MDSKSYTPGSRDILYKKIFLSISEMKYLEREIKKFNWLERTFLRKKEFYKMQYHKSKCDSDVAP</sequence>
<proteinExistence type="predicted"/>
<evidence type="ECO:0000313" key="1">
    <source>
        <dbReference type="EMBL" id="STD18005.1"/>
    </source>
</evidence>
<reference evidence="1 2" key="1">
    <citation type="submission" date="2018-06" db="EMBL/GenBank/DDBJ databases">
        <authorList>
            <consortium name="Pathogen Informatics"/>
            <person name="Doyle S."/>
        </authorList>
    </citation>
    <scope>NUCLEOTIDE SEQUENCE [LARGE SCALE GENOMIC DNA]</scope>
    <source>
        <strain evidence="1 2">NCTC12123</strain>
    </source>
</reference>
<name>A0A376F5B7_ENTAS</name>
<dbReference type="EMBL" id="UFYI01000007">
    <property type="protein sequence ID" value="STD18005.1"/>
    <property type="molecule type" value="Genomic_DNA"/>
</dbReference>